<dbReference type="AlphaFoldDB" id="A0A0W0Y8Y4"/>
<dbReference type="InterPro" id="IPR036249">
    <property type="entry name" value="Thioredoxin-like_sf"/>
</dbReference>
<evidence type="ECO:0000313" key="2">
    <source>
        <dbReference type="Proteomes" id="UP000054703"/>
    </source>
</evidence>
<name>A0A0W0Y8Y4_9GAMM</name>
<sequence length="187" mass="21084">MKKQISKYYVLLLLVLIFATPGIAALMFYKHPSWLGTAKINKGTLLSPPVALNSFKDTAKWSIIFWNPSVCDKTCMQQLEVLAKIRLALGRKLYQVDQWLILSNKSPVLSQEQQSLLREIDFKVTKLPAAEIHAKGALFSKAKIFLADPNNYLILSYSPQANPDDVYKDLKLLLNTTENKGDKSNAK</sequence>
<dbReference type="SUPFAM" id="SSF52833">
    <property type="entry name" value="Thioredoxin-like"/>
    <property type="match status" value="1"/>
</dbReference>
<protein>
    <recommendedName>
        <fullName evidence="3">Transmembrane protein</fullName>
    </recommendedName>
</protein>
<dbReference type="OrthoDB" id="9785445at2"/>
<comment type="caution">
    <text evidence="1">The sequence shown here is derived from an EMBL/GenBank/DDBJ whole genome shotgun (WGS) entry which is preliminary data.</text>
</comment>
<organism evidence="1 2">
    <name type="scientific">Legionella santicrucis</name>
    <dbReference type="NCBI Taxonomy" id="45074"/>
    <lineage>
        <taxon>Bacteria</taxon>
        <taxon>Pseudomonadati</taxon>
        <taxon>Pseudomonadota</taxon>
        <taxon>Gammaproteobacteria</taxon>
        <taxon>Legionellales</taxon>
        <taxon>Legionellaceae</taxon>
        <taxon>Legionella</taxon>
    </lineage>
</organism>
<reference evidence="1 2" key="1">
    <citation type="submission" date="2015-11" db="EMBL/GenBank/DDBJ databases">
        <title>Genomic analysis of 38 Legionella species identifies large and diverse effector repertoires.</title>
        <authorList>
            <person name="Burstein D."/>
            <person name="Amaro F."/>
            <person name="Zusman T."/>
            <person name="Lifshitz Z."/>
            <person name="Cohen O."/>
            <person name="Gilbert J.A."/>
            <person name="Pupko T."/>
            <person name="Shuman H.A."/>
            <person name="Segal G."/>
        </authorList>
    </citation>
    <scope>NUCLEOTIDE SEQUENCE [LARGE SCALE GENOMIC DNA]</scope>
    <source>
        <strain evidence="1 2">SC-63-C7</strain>
    </source>
</reference>
<gene>
    <name evidence="1" type="ORF">Lsan_3810</name>
</gene>
<dbReference type="STRING" id="45074.Lsan_3810"/>
<dbReference type="EMBL" id="LNYU01000091">
    <property type="protein sequence ID" value="KTD53400.1"/>
    <property type="molecule type" value="Genomic_DNA"/>
</dbReference>
<dbReference type="PATRIC" id="fig|45074.5.peg.4092"/>
<evidence type="ECO:0008006" key="3">
    <source>
        <dbReference type="Google" id="ProtNLM"/>
    </source>
</evidence>
<evidence type="ECO:0000313" key="1">
    <source>
        <dbReference type="EMBL" id="KTD53400.1"/>
    </source>
</evidence>
<keyword evidence="2" id="KW-1185">Reference proteome</keyword>
<proteinExistence type="predicted"/>
<accession>A0A0W0Y8Y4</accession>
<dbReference type="RefSeq" id="WP_058515700.1">
    <property type="nucleotide sequence ID" value="NZ_CAAAIH010000001.1"/>
</dbReference>
<dbReference type="Proteomes" id="UP000054703">
    <property type="component" value="Unassembled WGS sequence"/>
</dbReference>